<dbReference type="Gene3D" id="1.10.443.10">
    <property type="entry name" value="Intergrase catalytic core"/>
    <property type="match status" value="1"/>
</dbReference>
<name>A0ABW0PBX2_9HYPH</name>
<evidence type="ECO:0000313" key="3">
    <source>
        <dbReference type="Proteomes" id="UP001596060"/>
    </source>
</evidence>
<comment type="caution">
    <text evidence="2">The sequence shown here is derived from an EMBL/GenBank/DDBJ whole genome shotgun (WGS) entry which is preliminary data.</text>
</comment>
<evidence type="ECO:0000256" key="1">
    <source>
        <dbReference type="ARBA" id="ARBA00023172"/>
    </source>
</evidence>
<dbReference type="InterPro" id="IPR011010">
    <property type="entry name" value="DNA_brk_join_enz"/>
</dbReference>
<dbReference type="InterPro" id="IPR013762">
    <property type="entry name" value="Integrase-like_cat_sf"/>
</dbReference>
<keyword evidence="1" id="KW-0233">DNA recombination</keyword>
<dbReference type="SUPFAM" id="SSF56349">
    <property type="entry name" value="DNA breaking-rejoining enzymes"/>
    <property type="match status" value="1"/>
</dbReference>
<evidence type="ECO:0008006" key="4">
    <source>
        <dbReference type="Google" id="ProtNLM"/>
    </source>
</evidence>
<sequence>MSLHTLPSARNLDAQQNLANFIAGARQLSAFGPVDFDDPIWRVESIKKKRASSSRTGVRTLYFTQSKPGDRKGEDRVPLRSPLADFIKALVRKREDAAPKHIEDHQIIIRAARFLEPVMADIEYDPCRLLSDHFANAAKASRETDTGATAYALGKKLAEIADWLNRYGIGRARIDFKNPNPRVDDSNVRIGEAADARRAQKLPQEEELDALADLANRVTEPADIVRMRAVELLVCGGWRINELLSIPADCEVEELAFENGEPVLDSGGKQIVRYGIRYFGEKGAPPLPKWIPTALVDVAKRAISDVRRITAPSRDAVRFMHQNPGYIPAPGLDRGDMDEFVSADQLEVILGYSKSGVKQWLKSRGIRVNIGSQFGAYKKDVVTQIRSAISGTDDGSLHRVDDYLFLIPENMMSAYKASLPGSVRLVTDGMISVFIGGKTGVPSIFEKFGIKGADGQPIRMNTHQFRHWLNTLAQEGGMNQMEIARWSGRKDVWQNAAYDHVSGAQLAKRVRALVEAGDIRGPLAKVQDRLPPADRKQFREATITTAHVTDIGQCIHDWSMMPCPTFGDCAGCDEHLVVKGDVSQRAAAEQLLSETERLLAKAREEAADETYGASRWVVAHQRMAANLQAVIAVHGDTTIPEGTLVQPSLQRD</sequence>
<protein>
    <recommendedName>
        <fullName evidence="4">Integrase</fullName>
    </recommendedName>
</protein>
<organism evidence="2 3">
    <name type="scientific">Bosea massiliensis</name>
    <dbReference type="NCBI Taxonomy" id="151419"/>
    <lineage>
        <taxon>Bacteria</taxon>
        <taxon>Pseudomonadati</taxon>
        <taxon>Pseudomonadota</taxon>
        <taxon>Alphaproteobacteria</taxon>
        <taxon>Hyphomicrobiales</taxon>
        <taxon>Boseaceae</taxon>
        <taxon>Bosea</taxon>
    </lineage>
</organism>
<proteinExistence type="predicted"/>
<dbReference type="RefSeq" id="WP_377818102.1">
    <property type="nucleotide sequence ID" value="NZ_JBHSLU010000161.1"/>
</dbReference>
<gene>
    <name evidence="2" type="ORF">ACFPN9_29565</name>
</gene>
<accession>A0ABW0PBX2</accession>
<reference evidence="3" key="1">
    <citation type="journal article" date="2019" name="Int. J. Syst. Evol. Microbiol.">
        <title>The Global Catalogue of Microorganisms (GCM) 10K type strain sequencing project: providing services to taxonomists for standard genome sequencing and annotation.</title>
        <authorList>
            <consortium name="The Broad Institute Genomics Platform"/>
            <consortium name="The Broad Institute Genome Sequencing Center for Infectious Disease"/>
            <person name="Wu L."/>
            <person name="Ma J."/>
        </authorList>
    </citation>
    <scope>NUCLEOTIDE SEQUENCE [LARGE SCALE GENOMIC DNA]</scope>
    <source>
        <strain evidence="3">CCUG 43117</strain>
    </source>
</reference>
<dbReference type="EMBL" id="JBHSLU010000161">
    <property type="protein sequence ID" value="MFC5509367.1"/>
    <property type="molecule type" value="Genomic_DNA"/>
</dbReference>
<keyword evidence="3" id="KW-1185">Reference proteome</keyword>
<dbReference type="Proteomes" id="UP001596060">
    <property type="component" value="Unassembled WGS sequence"/>
</dbReference>
<evidence type="ECO:0000313" key="2">
    <source>
        <dbReference type="EMBL" id="MFC5509367.1"/>
    </source>
</evidence>